<evidence type="ECO:0000313" key="2">
    <source>
        <dbReference type="EMBL" id="BFP45279.1"/>
    </source>
</evidence>
<reference evidence="2" key="1">
    <citation type="submission" date="2024-07" db="EMBL/GenBank/DDBJ databases">
        <title>Complete genome sequences of cellulolytic bacteria, Kitasatospora sp. CMC57 and Streptomyces sp. CMC78, isolated from Japanese agricultural soil.</title>
        <authorList>
            <person name="Hashimoto T."/>
            <person name="Ito M."/>
            <person name="Iwamoto M."/>
            <person name="Fukahori D."/>
            <person name="Shoda T."/>
            <person name="Sakoda M."/>
            <person name="Morohoshi T."/>
            <person name="Mitsuboshi M."/>
            <person name="Nishizawa T."/>
        </authorList>
    </citation>
    <scope>NUCLEOTIDE SEQUENCE</scope>
    <source>
        <strain evidence="2">CMC57</strain>
    </source>
</reference>
<organism evidence="2">
    <name type="scientific">Kitasatospora sp. CMC57</name>
    <dbReference type="NCBI Taxonomy" id="3231513"/>
    <lineage>
        <taxon>Bacteria</taxon>
        <taxon>Bacillati</taxon>
        <taxon>Actinomycetota</taxon>
        <taxon>Actinomycetes</taxon>
        <taxon>Kitasatosporales</taxon>
        <taxon>Streptomycetaceae</taxon>
        <taxon>Kitasatospora</taxon>
    </lineage>
</organism>
<accession>A0AB33JVG1</accession>
<dbReference type="NCBIfam" id="TIGR03969">
    <property type="entry name" value="mycofactocin"/>
    <property type="match status" value="1"/>
</dbReference>
<proteinExistence type="predicted"/>
<feature type="region of interest" description="Disordered" evidence="1">
    <location>
        <begin position="1"/>
        <end position="33"/>
    </location>
</feature>
<dbReference type="EMBL" id="AP035881">
    <property type="protein sequence ID" value="BFP45279.1"/>
    <property type="molecule type" value="Genomic_DNA"/>
</dbReference>
<evidence type="ECO:0000256" key="1">
    <source>
        <dbReference type="SAM" id="MobiDB-lite"/>
    </source>
</evidence>
<evidence type="ECO:0008006" key="3">
    <source>
        <dbReference type="Google" id="ProtNLM"/>
    </source>
</evidence>
<name>A0AB33JVG1_9ACTN</name>
<dbReference type="InterPro" id="IPR023988">
    <property type="entry name" value="MftA"/>
</dbReference>
<dbReference type="AlphaFoldDB" id="A0AB33JVG1"/>
<dbReference type="Pfam" id="PF23709">
    <property type="entry name" value="MftA"/>
    <property type="match status" value="1"/>
</dbReference>
<gene>
    <name evidence="2" type="ORF">KCMC57_16470</name>
</gene>
<sequence length="79" mass="8567">MNAGADPESTPKPPDRGADRTGPAISVNTRAGMRGPLHVKEKAMAEFLPETTEDDEFDFTPEEDLLVEEISIDGMCGVY</sequence>
<protein>
    <recommendedName>
        <fullName evidence="3">Mycofactocin</fullName>
    </recommendedName>
</protein>